<sequence>MSGRVVRGLALLVVVLLASGCAAIPESSDPKAVEWVDEGNTTTPINPPPSGTDPLALVRSFVDSTAAPASNHKAARLHLSTGMERNWQPEPGMLVVDNVDTIPAPQQRDTPRGVQLVSLQADKVGRLLPDQSFQPETGEYRAQLRVEQRPDGEWRITEPPPGLVVSENSFSATYRQVPVYFLDHDSGGVVPDLRYVVSQPVSTLPGRVIDLLTSGPSERYRGAVNTAIPEGVHPKTNTSEATDGALEVNLSELGEVTPQTRKLVAAQVVYSLQSVSSARVRLKEEGMPLLPDAQDLRPTDVAEFEGTDGAHPDAPALAVVDERLVYLDRRANPVPGPAGSGEYDVLRAGLAPGGDHLSAVTRVPDGVELRVGGFGSTLSPLGLRGNNMSKPSWRGDSEVWTAVDGRDVVRVRSDGESWSADRVDVRALTGGEPIADLRVSPDGTRVAAVVGGKVAVSGIDDSDGRAVLREPNVLSGPNDTSVTGVEWRGSDSLVVLTDSNAAPVFDVSADGYQWTPYTSANLGQPLSVVTVDPGRRVIVADRSGLWEARDTNDVWGLLQVPIGGGSIPFFPG</sequence>
<protein>
    <submittedName>
        <fullName evidence="3">GerMN domain-containing protein</fullName>
    </submittedName>
</protein>
<dbReference type="SMART" id="SM00909">
    <property type="entry name" value="Germane"/>
    <property type="match status" value="1"/>
</dbReference>
<dbReference type="PROSITE" id="PS51257">
    <property type="entry name" value="PROKAR_LIPOPROTEIN"/>
    <property type="match status" value="1"/>
</dbReference>
<comment type="caution">
    <text evidence="3">The sequence shown here is derived from an EMBL/GenBank/DDBJ whole genome shotgun (WGS) entry which is preliminary data.</text>
</comment>
<dbReference type="InterPro" id="IPR059026">
    <property type="entry name" value="LpqB_N"/>
</dbReference>
<dbReference type="SUPFAM" id="SSF50969">
    <property type="entry name" value="YVTN repeat-like/Quinoprotein amine dehydrogenase"/>
    <property type="match status" value="1"/>
</dbReference>
<proteinExistence type="predicted"/>
<dbReference type="AlphaFoldDB" id="A0A929BAJ9"/>
<feature type="chain" id="PRO_5036887718" evidence="1">
    <location>
        <begin position="24"/>
        <end position="572"/>
    </location>
</feature>
<feature type="signal peptide" evidence="1">
    <location>
        <begin position="1"/>
        <end position="23"/>
    </location>
</feature>
<name>A0A929BAJ9_9PSEU</name>
<dbReference type="Pfam" id="PF10646">
    <property type="entry name" value="Germane"/>
    <property type="match status" value="1"/>
</dbReference>
<accession>A0A929BAJ9</accession>
<dbReference type="Pfam" id="PF10647">
    <property type="entry name" value="Gmad1"/>
    <property type="match status" value="1"/>
</dbReference>
<evidence type="ECO:0000259" key="2">
    <source>
        <dbReference type="SMART" id="SM00909"/>
    </source>
</evidence>
<evidence type="ECO:0000256" key="1">
    <source>
        <dbReference type="SAM" id="SignalP"/>
    </source>
</evidence>
<dbReference type="Proteomes" id="UP000598360">
    <property type="component" value="Unassembled WGS sequence"/>
</dbReference>
<keyword evidence="1" id="KW-0732">Signal</keyword>
<organism evidence="3 4">
    <name type="scientific">Saccharopolyspora montiporae</name>
    <dbReference type="NCBI Taxonomy" id="2781240"/>
    <lineage>
        <taxon>Bacteria</taxon>
        <taxon>Bacillati</taxon>
        <taxon>Actinomycetota</taxon>
        <taxon>Actinomycetes</taxon>
        <taxon>Pseudonocardiales</taxon>
        <taxon>Pseudonocardiaceae</taxon>
        <taxon>Saccharopolyspora</taxon>
    </lineage>
</organism>
<keyword evidence="4" id="KW-1185">Reference proteome</keyword>
<dbReference type="EMBL" id="JADEYC010000040">
    <property type="protein sequence ID" value="MBE9376349.1"/>
    <property type="molecule type" value="Genomic_DNA"/>
</dbReference>
<evidence type="ECO:0000313" key="4">
    <source>
        <dbReference type="Proteomes" id="UP000598360"/>
    </source>
</evidence>
<dbReference type="InterPro" id="IPR018910">
    <property type="entry name" value="LpqB_C"/>
</dbReference>
<dbReference type="RefSeq" id="WP_193929934.1">
    <property type="nucleotide sequence ID" value="NZ_JADEYC010000040.1"/>
</dbReference>
<gene>
    <name evidence="3" type="ORF">IQ251_18010</name>
</gene>
<feature type="domain" description="GerMN" evidence="2">
    <location>
        <begin position="205"/>
        <end position="293"/>
    </location>
</feature>
<dbReference type="Pfam" id="PF25976">
    <property type="entry name" value="LpqB_N"/>
    <property type="match status" value="1"/>
</dbReference>
<dbReference type="InterPro" id="IPR019606">
    <property type="entry name" value="GerMN"/>
</dbReference>
<evidence type="ECO:0000313" key="3">
    <source>
        <dbReference type="EMBL" id="MBE9376349.1"/>
    </source>
</evidence>
<reference evidence="3" key="1">
    <citation type="submission" date="2020-10" db="EMBL/GenBank/DDBJ databases">
        <title>Diversity and distribution of actinomycetes associated with coral in the coast of Hainan.</title>
        <authorList>
            <person name="Li F."/>
        </authorList>
    </citation>
    <scope>NUCLEOTIDE SEQUENCE</scope>
    <source>
        <strain evidence="3">HNM0983</strain>
    </source>
</reference>
<dbReference type="InterPro" id="IPR011044">
    <property type="entry name" value="Quino_amine_DH_bsu"/>
</dbReference>